<comment type="similarity">
    <text evidence="11">Belongs to the ROX family. MINA53 subfamily.</text>
</comment>
<evidence type="ECO:0000256" key="12">
    <source>
        <dbReference type="ARBA" id="ARBA00046256"/>
    </source>
</evidence>
<dbReference type="eggNOG" id="KOG3706">
    <property type="taxonomic scope" value="Eukaryota"/>
</dbReference>
<dbReference type="Ensembl" id="ENSLACT00000006567.1">
    <property type="protein sequence ID" value="ENSLACP00000006514.1"/>
    <property type="gene ID" value="ENSLACG00000005774.1"/>
</dbReference>
<evidence type="ECO:0000256" key="10">
    <source>
        <dbReference type="ARBA" id="ARBA00023242"/>
    </source>
</evidence>
<comment type="catalytic activity">
    <reaction evidence="14">
        <text>L-histidyl-[protein] + 2-oxoglutarate + O2 = (3S)-3-hydroxy-L-histidyl-[protein] + succinate + CO2</text>
        <dbReference type="Rhea" id="RHEA:54256"/>
        <dbReference type="Rhea" id="RHEA-COMP:9745"/>
        <dbReference type="Rhea" id="RHEA-COMP:13840"/>
        <dbReference type="ChEBI" id="CHEBI:15379"/>
        <dbReference type="ChEBI" id="CHEBI:16526"/>
        <dbReference type="ChEBI" id="CHEBI:16810"/>
        <dbReference type="ChEBI" id="CHEBI:29979"/>
        <dbReference type="ChEBI" id="CHEBI:30031"/>
        <dbReference type="ChEBI" id="CHEBI:138021"/>
        <dbReference type="EC" id="1.14.11.79"/>
    </reaction>
</comment>
<keyword evidence="8 15" id="KW-0805">Transcription regulation</keyword>
<keyword evidence="5 15" id="KW-0223">Dioxygenase</keyword>
<organism evidence="18 19">
    <name type="scientific">Latimeria chalumnae</name>
    <name type="common">Coelacanth</name>
    <dbReference type="NCBI Taxonomy" id="7897"/>
    <lineage>
        <taxon>Eukaryota</taxon>
        <taxon>Metazoa</taxon>
        <taxon>Chordata</taxon>
        <taxon>Craniata</taxon>
        <taxon>Vertebrata</taxon>
        <taxon>Euteleostomi</taxon>
        <taxon>Coelacanthiformes</taxon>
        <taxon>Coelacanthidae</taxon>
        <taxon>Latimeria</taxon>
    </lineage>
</organism>
<evidence type="ECO:0000256" key="9">
    <source>
        <dbReference type="ARBA" id="ARBA00023163"/>
    </source>
</evidence>
<dbReference type="InParanoid" id="H3AA43"/>
<dbReference type="Gene3D" id="3.90.930.40">
    <property type="match status" value="1"/>
</dbReference>
<evidence type="ECO:0000256" key="16">
    <source>
        <dbReference type="SAM" id="MobiDB-lite"/>
    </source>
</evidence>
<keyword evidence="4 15" id="KW-0479">Metal-binding</keyword>
<dbReference type="EMBL" id="AFYH01046949">
    <property type="status" value="NOT_ANNOTATED_CDS"/>
    <property type="molecule type" value="Genomic_DNA"/>
</dbReference>
<dbReference type="Gene3D" id="2.60.120.650">
    <property type="entry name" value="Cupin"/>
    <property type="match status" value="1"/>
</dbReference>
<proteinExistence type="inferred from homology"/>
<dbReference type="GO" id="GO:0005506">
    <property type="term" value="F:iron ion binding"/>
    <property type="evidence" value="ECO:0007669"/>
    <property type="project" value="UniProtKB-UniRule"/>
</dbReference>
<evidence type="ECO:0000313" key="19">
    <source>
        <dbReference type="Proteomes" id="UP000008672"/>
    </source>
</evidence>
<comment type="function">
    <text evidence="12">Oxygenase that can act as both a histone lysine demethylase and a ribosomal histidine hydroxylase. Is involved in the demethylation of trimethylated 'Lys-9' on histone H3 (H3K9me3), leading to an increase in ribosomal RNA expression. Also catalyzes the hydroxylation of 60S ribosomal protein L27a on 'His-39'. May play an important role in cell growth and survival. May be involved in ribosome biogenesis, most likely during the assembly process of pre-ribosomal particles.</text>
</comment>
<dbReference type="InterPro" id="IPR046799">
    <property type="entry name" value="ROXA-like_wH"/>
</dbReference>
<reference evidence="18" key="2">
    <citation type="submission" date="2025-08" db="UniProtKB">
        <authorList>
            <consortium name="Ensembl"/>
        </authorList>
    </citation>
    <scope>IDENTIFICATION</scope>
</reference>
<dbReference type="EMBL" id="AFYH01046947">
    <property type="status" value="NOT_ANNOTATED_CDS"/>
    <property type="molecule type" value="Genomic_DNA"/>
</dbReference>
<dbReference type="Proteomes" id="UP000008672">
    <property type="component" value="Unassembled WGS sequence"/>
</dbReference>
<sequence>MPKKGGKSTAEGGEGSMPCKRVRLETTTSHSPLNLEGACGLFESLIAPIKQEDFFRDYWEQKPLVVQREDPAVAAYYQSLFQFTDLKELCGHGIYYGRDVNFCRCVNGKKKVLNKEGKVNYAQLKRDFEQKRATIQFHQPQRFKDELWRIQEKLECFFGSLVGSNVYITPQESQGLPPHYDDVEVFILQLEGQKHWRLYKPTVQLAREYNVEPEHRIGAPTHEFTLKPGDLLYFPRGTIHQADTPSEVSHSTHVTISTYQNHTWGRGFLKQFGLDLRLPTAQTTLSIRHLARSHPLQQVSAPESAKTLSSFLRGLADKLESGKELRSSDMKKDFIMNRLPPYLDDGTNPLTPVGRMPKLENQVRLRFKEHIMILVEPDHERTEESHEMMLYVYHSLRNRRDAHMMGVEDDEDAHGLRFSLGHLEAMRTLWSSEAVLVRELKLDTDSEKENLALSLWSEGLIEVV</sequence>
<keyword evidence="6 15" id="KW-0560">Oxidoreductase</keyword>
<evidence type="ECO:0000256" key="11">
    <source>
        <dbReference type="ARBA" id="ARBA00034314"/>
    </source>
</evidence>
<evidence type="ECO:0000256" key="13">
    <source>
        <dbReference type="ARBA" id="ARBA00047687"/>
    </source>
</evidence>
<evidence type="ECO:0000256" key="6">
    <source>
        <dbReference type="ARBA" id="ARBA00023002"/>
    </source>
</evidence>
<dbReference type="GO" id="GO:0036139">
    <property type="term" value="F:peptidyl-histidine dioxygenase activity"/>
    <property type="evidence" value="ECO:0007669"/>
    <property type="project" value="UniProtKB-EC"/>
</dbReference>
<evidence type="ECO:0000256" key="5">
    <source>
        <dbReference type="ARBA" id="ARBA00022964"/>
    </source>
</evidence>
<evidence type="ECO:0000256" key="2">
    <source>
        <dbReference type="ARBA" id="ARBA00022517"/>
    </source>
</evidence>
<dbReference type="GO" id="GO:0005730">
    <property type="term" value="C:nucleolus"/>
    <property type="evidence" value="ECO:0007669"/>
    <property type="project" value="UniProtKB-SubCell"/>
</dbReference>
<dbReference type="GO" id="GO:0042254">
    <property type="term" value="P:ribosome biogenesis"/>
    <property type="evidence" value="ECO:0007669"/>
    <property type="project" value="UniProtKB-KW"/>
</dbReference>
<dbReference type="Pfam" id="PF20514">
    <property type="entry name" value="WHD_ROXA"/>
    <property type="match status" value="1"/>
</dbReference>
<evidence type="ECO:0000256" key="7">
    <source>
        <dbReference type="ARBA" id="ARBA00023004"/>
    </source>
</evidence>
<evidence type="ECO:0000313" key="18">
    <source>
        <dbReference type="Ensembl" id="ENSLACP00000006514.1"/>
    </source>
</evidence>
<dbReference type="EMBL" id="AFYH01046948">
    <property type="status" value="NOT_ANNOTATED_CDS"/>
    <property type="molecule type" value="Genomic_DNA"/>
</dbReference>
<dbReference type="FunCoup" id="H3AA43">
    <property type="interactions" value="1046"/>
</dbReference>
<dbReference type="GeneTree" id="ENSGT00390000000083"/>
<comment type="catalytic activity">
    <reaction evidence="13">
        <text>L-histidyl-[ribosomal protein uL15] + 2-oxoglutarate + O2 = (3S)-3-hydroxy-L-histidyl-[ribosomal protein uL15] + succinate + CO2</text>
        <dbReference type="Rhea" id="RHEA:54024"/>
        <dbReference type="Rhea" id="RHEA-COMP:13760"/>
        <dbReference type="Rhea" id="RHEA-COMP:13761"/>
        <dbReference type="ChEBI" id="CHEBI:15379"/>
        <dbReference type="ChEBI" id="CHEBI:16526"/>
        <dbReference type="ChEBI" id="CHEBI:16810"/>
        <dbReference type="ChEBI" id="CHEBI:29979"/>
        <dbReference type="ChEBI" id="CHEBI:30031"/>
        <dbReference type="ChEBI" id="CHEBI:138021"/>
    </reaction>
</comment>
<evidence type="ECO:0000256" key="8">
    <source>
        <dbReference type="ARBA" id="ARBA00023015"/>
    </source>
</evidence>
<gene>
    <name evidence="18" type="primary">RIOX2</name>
</gene>
<dbReference type="Bgee" id="ENSLACG00000005774">
    <property type="expression patterns" value="Expressed in chordate pharynx and 6 other cell types or tissues"/>
</dbReference>
<evidence type="ECO:0000256" key="1">
    <source>
        <dbReference type="ARBA" id="ARBA00004604"/>
    </source>
</evidence>
<evidence type="ECO:0000259" key="17">
    <source>
        <dbReference type="PROSITE" id="PS51184"/>
    </source>
</evidence>
<feature type="domain" description="JmjC" evidence="17">
    <location>
        <begin position="139"/>
        <end position="277"/>
    </location>
</feature>
<comment type="subcellular location">
    <subcellularLocation>
        <location evidence="1">Nucleus</location>
        <location evidence="1">Nucleolus</location>
    </subcellularLocation>
</comment>
<dbReference type="GO" id="GO:0032453">
    <property type="term" value="F:histone H3K4 demethylase activity"/>
    <property type="evidence" value="ECO:0007669"/>
    <property type="project" value="TreeGrafter"/>
</dbReference>
<dbReference type="GO" id="GO:0051864">
    <property type="term" value="F:histone H3K36 demethylase activity"/>
    <property type="evidence" value="ECO:0007669"/>
    <property type="project" value="TreeGrafter"/>
</dbReference>
<name>H3AA43_LATCH</name>
<evidence type="ECO:0000256" key="3">
    <source>
        <dbReference type="ARBA" id="ARBA00022553"/>
    </source>
</evidence>
<dbReference type="PANTHER" id="PTHR13096:SF7">
    <property type="entry name" value="RIBOSOMAL OXYGENASE 2"/>
    <property type="match status" value="1"/>
</dbReference>
<keyword evidence="10 15" id="KW-0539">Nucleus</keyword>
<dbReference type="OMA" id="IRREMVY"/>
<evidence type="ECO:0000256" key="14">
    <source>
        <dbReference type="ARBA" id="ARBA00049465"/>
    </source>
</evidence>
<reference evidence="19" key="1">
    <citation type="submission" date="2011-08" db="EMBL/GenBank/DDBJ databases">
        <title>The draft genome of Latimeria chalumnae.</title>
        <authorList>
            <person name="Di Palma F."/>
            <person name="Alfoldi J."/>
            <person name="Johnson J."/>
            <person name="Berlin A."/>
            <person name="Gnerre S."/>
            <person name="Jaffe D."/>
            <person name="MacCallum I."/>
            <person name="Young S."/>
            <person name="Walker B.J."/>
            <person name="Lander E."/>
            <person name="Lindblad-Toh K."/>
        </authorList>
    </citation>
    <scope>NUCLEOTIDE SEQUENCE [LARGE SCALE GENOMIC DNA]</scope>
    <source>
        <strain evidence="19">Wild caught</strain>
    </source>
</reference>
<dbReference type="EMBL" id="AFYH01046950">
    <property type="status" value="NOT_ANNOTATED_CDS"/>
    <property type="molecule type" value="Genomic_DNA"/>
</dbReference>
<keyword evidence="7 15" id="KW-0408">Iron</keyword>
<evidence type="ECO:0000256" key="15">
    <source>
        <dbReference type="RuleBase" id="RU366061"/>
    </source>
</evidence>
<keyword evidence="2" id="KW-0690">Ribosome biogenesis</keyword>
<dbReference type="HOGENOM" id="CLU_013645_0_1_1"/>
<accession>H3AA43</accession>
<comment type="cofactor">
    <cofactor evidence="15">
        <name>Fe(2+)</name>
        <dbReference type="ChEBI" id="CHEBI:29033"/>
    </cofactor>
    <text evidence="15">Binds 1 Fe(2+) ion per subunit.</text>
</comment>
<dbReference type="Pfam" id="PF08007">
    <property type="entry name" value="JmjC_2"/>
    <property type="match status" value="1"/>
</dbReference>
<dbReference type="InterPro" id="IPR003347">
    <property type="entry name" value="JmjC_dom"/>
</dbReference>
<evidence type="ECO:0000256" key="4">
    <source>
        <dbReference type="ARBA" id="ARBA00022723"/>
    </source>
</evidence>
<feature type="region of interest" description="Disordered" evidence="16">
    <location>
        <begin position="1"/>
        <end position="21"/>
    </location>
</feature>
<keyword evidence="9 15" id="KW-0804">Transcription</keyword>
<dbReference type="InterPro" id="IPR039994">
    <property type="entry name" value="NO66-like"/>
</dbReference>
<protein>
    <recommendedName>
        <fullName evidence="15">Bifunctional lysine-specific demethylase and histidyl-hydroxylase</fullName>
        <ecNumber evidence="15">1.14.11.-</ecNumber>
    </recommendedName>
</protein>
<dbReference type="PANTHER" id="PTHR13096">
    <property type="entry name" value="MINA53 MYC INDUCED NUCLEAR ANTIGEN"/>
    <property type="match status" value="1"/>
</dbReference>
<dbReference type="EC" id="1.14.11.-" evidence="15"/>
<dbReference type="STRING" id="7897.ENSLACP00000006514"/>
<keyword evidence="19" id="KW-1185">Reference proteome</keyword>
<reference evidence="18" key="3">
    <citation type="submission" date="2025-09" db="UniProtKB">
        <authorList>
            <consortium name="Ensembl"/>
        </authorList>
    </citation>
    <scope>IDENTIFICATION</scope>
</reference>
<keyword evidence="3" id="KW-0597">Phosphoprotein</keyword>
<dbReference type="PROSITE" id="PS51184">
    <property type="entry name" value="JMJC"/>
    <property type="match status" value="1"/>
</dbReference>
<dbReference type="AlphaFoldDB" id="H3AA43"/>
<dbReference type="SUPFAM" id="SSF51197">
    <property type="entry name" value="Clavaminate synthase-like"/>
    <property type="match status" value="1"/>
</dbReference>